<evidence type="ECO:0000256" key="1">
    <source>
        <dbReference type="SAM" id="Phobius"/>
    </source>
</evidence>
<dbReference type="AlphaFoldDB" id="A0A5N6SW91"/>
<protein>
    <submittedName>
        <fullName evidence="2">Uncharacterized protein</fullName>
    </submittedName>
</protein>
<keyword evidence="1" id="KW-1133">Transmembrane helix</keyword>
<keyword evidence="1" id="KW-0812">Transmembrane</keyword>
<accession>A0A5N6SW91</accession>
<proteinExistence type="predicted"/>
<dbReference type="RefSeq" id="XP_031914955.1">
    <property type="nucleotide sequence ID" value="XM_032059556.1"/>
</dbReference>
<reference evidence="2 3" key="1">
    <citation type="submission" date="2019-04" db="EMBL/GenBank/DDBJ databases">
        <title>Friends and foes A comparative genomics study of 23 Aspergillus species from section Flavi.</title>
        <authorList>
            <consortium name="DOE Joint Genome Institute"/>
            <person name="Kjaerbolling I."/>
            <person name="Vesth T."/>
            <person name="Frisvad J.C."/>
            <person name="Nybo J.L."/>
            <person name="Theobald S."/>
            <person name="Kildgaard S."/>
            <person name="Isbrandt T."/>
            <person name="Kuo A."/>
            <person name="Sato A."/>
            <person name="Lyhne E.K."/>
            <person name="Kogle M.E."/>
            <person name="Wiebenga A."/>
            <person name="Kun R.S."/>
            <person name="Lubbers R.J."/>
            <person name="Makela M.R."/>
            <person name="Barry K."/>
            <person name="Chovatia M."/>
            <person name="Clum A."/>
            <person name="Daum C."/>
            <person name="Haridas S."/>
            <person name="He G."/>
            <person name="LaButti K."/>
            <person name="Lipzen A."/>
            <person name="Mondo S."/>
            <person name="Riley R."/>
            <person name="Salamov A."/>
            <person name="Simmons B.A."/>
            <person name="Magnuson J.K."/>
            <person name="Henrissat B."/>
            <person name="Mortensen U.H."/>
            <person name="Larsen T.O."/>
            <person name="Devries R.P."/>
            <person name="Grigoriev I.V."/>
            <person name="Machida M."/>
            <person name="Baker S.E."/>
            <person name="Andersen M.R."/>
        </authorList>
    </citation>
    <scope>NUCLEOTIDE SEQUENCE [LARGE SCALE GENOMIC DNA]</scope>
    <source>
        <strain evidence="2 3">CBS 117625</strain>
    </source>
</reference>
<keyword evidence="3" id="KW-1185">Reference proteome</keyword>
<dbReference type="GeneID" id="43643766"/>
<feature type="transmembrane region" description="Helical" evidence="1">
    <location>
        <begin position="37"/>
        <end position="57"/>
    </location>
</feature>
<gene>
    <name evidence="2" type="ORF">BDV38DRAFT_281454</name>
</gene>
<evidence type="ECO:0000313" key="3">
    <source>
        <dbReference type="Proteomes" id="UP000325672"/>
    </source>
</evidence>
<organism evidence="2 3">
    <name type="scientific">Aspergillus pseudotamarii</name>
    <dbReference type="NCBI Taxonomy" id="132259"/>
    <lineage>
        <taxon>Eukaryota</taxon>
        <taxon>Fungi</taxon>
        <taxon>Dikarya</taxon>
        <taxon>Ascomycota</taxon>
        <taxon>Pezizomycotina</taxon>
        <taxon>Eurotiomycetes</taxon>
        <taxon>Eurotiomycetidae</taxon>
        <taxon>Eurotiales</taxon>
        <taxon>Aspergillaceae</taxon>
        <taxon>Aspergillus</taxon>
        <taxon>Aspergillus subgen. Circumdati</taxon>
    </lineage>
</organism>
<sequence length="115" mass="12553">MITVYLLSVCGILYLSYQPLAQNFQNRGWLDASSTLFLVAVGLGVISATMIIVIHTLTCYKRRYDTSEEGLGGGDLISPVPFPPELRLPPLVPSPVAMPPTLLWCGWSGDVQWAS</sequence>
<dbReference type="EMBL" id="ML743568">
    <property type="protein sequence ID" value="KAE8138892.1"/>
    <property type="molecule type" value="Genomic_DNA"/>
</dbReference>
<evidence type="ECO:0000313" key="2">
    <source>
        <dbReference type="EMBL" id="KAE8138892.1"/>
    </source>
</evidence>
<name>A0A5N6SW91_ASPPS</name>
<dbReference type="Proteomes" id="UP000325672">
    <property type="component" value="Unassembled WGS sequence"/>
</dbReference>
<keyword evidence="1" id="KW-0472">Membrane</keyword>